<evidence type="ECO:0008006" key="4">
    <source>
        <dbReference type="Google" id="ProtNLM"/>
    </source>
</evidence>
<dbReference type="AlphaFoldDB" id="A0A1A0QX56"/>
<dbReference type="OrthoDB" id="4625906at2"/>
<keyword evidence="1" id="KW-0732">Signal</keyword>
<name>A0A1A0QX56_MYCPR</name>
<feature type="signal peptide" evidence="1">
    <location>
        <begin position="1"/>
        <end position="31"/>
    </location>
</feature>
<protein>
    <recommendedName>
        <fullName evidence="4">CAP domain-containing protein</fullName>
    </recommendedName>
</protein>
<sequence>MIRPSYRRVAVLALSAGVAAVAMPVIPTAHADNRRFNSSVVDNVYTIQRQANCTNQLNVSPQLLIAAEWQARDLMGNRSLDGDIGSDGSTPAQRAEAAGFRGTVAETVAIHPALAMSGIELMNLWFYNPAYHAIMADCANTRIGVWSENSLDRTVVVAMYGRPH</sequence>
<evidence type="ECO:0000313" key="3">
    <source>
        <dbReference type="Proteomes" id="UP000093902"/>
    </source>
</evidence>
<dbReference type="PANTHER" id="PTHR31157:SF1">
    <property type="entry name" value="SCP DOMAIN-CONTAINING PROTEIN"/>
    <property type="match status" value="1"/>
</dbReference>
<dbReference type="PANTHER" id="PTHR31157">
    <property type="entry name" value="SCP DOMAIN-CONTAINING PROTEIN"/>
    <property type="match status" value="1"/>
</dbReference>
<dbReference type="InterPro" id="IPR035940">
    <property type="entry name" value="CAP_sf"/>
</dbReference>
<dbReference type="Gene3D" id="3.40.33.10">
    <property type="entry name" value="CAP"/>
    <property type="match status" value="1"/>
</dbReference>
<evidence type="ECO:0000313" key="2">
    <source>
        <dbReference type="EMBL" id="OBB26109.1"/>
    </source>
</evidence>
<gene>
    <name evidence="2" type="ORF">A5792_27525</name>
</gene>
<dbReference type="EMBL" id="LZSO01000035">
    <property type="protein sequence ID" value="OBB26109.1"/>
    <property type="molecule type" value="Genomic_DNA"/>
</dbReference>
<organism evidence="2 3">
    <name type="scientific">Mycolicibacterium peregrinum</name>
    <name type="common">Mycobacterium peregrinum</name>
    <dbReference type="NCBI Taxonomy" id="43304"/>
    <lineage>
        <taxon>Bacteria</taxon>
        <taxon>Bacillati</taxon>
        <taxon>Actinomycetota</taxon>
        <taxon>Actinomycetes</taxon>
        <taxon>Mycobacteriales</taxon>
        <taxon>Mycobacteriaceae</taxon>
        <taxon>Mycolicibacterium</taxon>
    </lineage>
</organism>
<evidence type="ECO:0000256" key="1">
    <source>
        <dbReference type="SAM" id="SignalP"/>
    </source>
</evidence>
<accession>A0A1A0QX56</accession>
<dbReference type="Proteomes" id="UP000093902">
    <property type="component" value="Unassembled WGS sequence"/>
</dbReference>
<proteinExistence type="predicted"/>
<comment type="caution">
    <text evidence="2">The sequence shown here is derived from an EMBL/GenBank/DDBJ whole genome shotgun (WGS) entry which is preliminary data.</text>
</comment>
<dbReference type="CDD" id="cd05379">
    <property type="entry name" value="CAP_bacterial"/>
    <property type="match status" value="1"/>
</dbReference>
<reference evidence="3" key="1">
    <citation type="submission" date="2016-06" db="EMBL/GenBank/DDBJ databases">
        <authorList>
            <person name="Sutton G."/>
            <person name="Brinkac L."/>
            <person name="Sanka R."/>
            <person name="Adams M."/>
            <person name="Lau E."/>
            <person name="Mehaffy C."/>
            <person name="Tameris M."/>
            <person name="Hatherill M."/>
            <person name="Hanekom W."/>
            <person name="Mahomed H."/>
            <person name="Mcshane H."/>
        </authorList>
    </citation>
    <scope>NUCLEOTIDE SEQUENCE [LARGE SCALE GENOMIC DNA]</scope>
    <source>
        <strain evidence="3">852002-51209_SCH5440388</strain>
    </source>
</reference>
<feature type="chain" id="PRO_5008297082" description="CAP domain-containing protein" evidence="1">
    <location>
        <begin position="32"/>
        <end position="164"/>
    </location>
</feature>